<evidence type="ECO:0000313" key="2">
    <source>
        <dbReference type="EMBL" id="KKL97038.1"/>
    </source>
</evidence>
<dbReference type="Pfam" id="PF19821">
    <property type="entry name" value="Phage_capsid_2"/>
    <property type="match status" value="1"/>
</dbReference>
<evidence type="ECO:0000256" key="1">
    <source>
        <dbReference type="SAM" id="MobiDB-lite"/>
    </source>
</evidence>
<sequence length="296" mass="32800">MSTQVTTWMVAQYQANVTVIYQQQGSLLRGTVRERSVTGEFDYWDRMGPTSPTQKTVRHAPTPLVNTPHSRRQVTLLDWEWADLIDPVDKLKTIHTFESEYAINGGLSLGREWDRQLLIAFAADAKAGKAGGTTVTFTSEAALEADYSAAAFTTPNVLTVKLALDNKIAPRGNRHIVVPPLAIEQLLKASSAPQASSADYNTIRALVAGEINTWVGFEWHVLDLDLFEVNPSQATEPQCYAWHRDSMGVSQAMEIVTDIGIRRDLSNATQVYLLTSFGATRIMGQGVVRFWLDTDN</sequence>
<name>A0A0F9GE20_9ZZZZ</name>
<feature type="region of interest" description="Disordered" evidence="1">
    <location>
        <begin position="43"/>
        <end position="65"/>
    </location>
</feature>
<proteinExistence type="predicted"/>
<protein>
    <submittedName>
        <fullName evidence="2">Uncharacterized protein</fullName>
    </submittedName>
</protein>
<dbReference type="InterPro" id="IPR045565">
    <property type="entry name" value="Phage_capsid_2"/>
</dbReference>
<gene>
    <name evidence="2" type="ORF">LCGC14_1838500</name>
</gene>
<reference evidence="2" key="1">
    <citation type="journal article" date="2015" name="Nature">
        <title>Complex archaea that bridge the gap between prokaryotes and eukaryotes.</title>
        <authorList>
            <person name="Spang A."/>
            <person name="Saw J.H."/>
            <person name="Jorgensen S.L."/>
            <person name="Zaremba-Niedzwiedzka K."/>
            <person name="Martijn J."/>
            <person name="Lind A.E."/>
            <person name="van Eijk R."/>
            <person name="Schleper C."/>
            <person name="Guy L."/>
            <person name="Ettema T.J."/>
        </authorList>
    </citation>
    <scope>NUCLEOTIDE SEQUENCE</scope>
</reference>
<comment type="caution">
    <text evidence="2">The sequence shown here is derived from an EMBL/GenBank/DDBJ whole genome shotgun (WGS) entry which is preliminary data.</text>
</comment>
<dbReference type="EMBL" id="LAZR01018268">
    <property type="protein sequence ID" value="KKL97038.1"/>
    <property type="molecule type" value="Genomic_DNA"/>
</dbReference>
<dbReference type="AlphaFoldDB" id="A0A0F9GE20"/>
<accession>A0A0F9GE20</accession>
<organism evidence="2">
    <name type="scientific">marine sediment metagenome</name>
    <dbReference type="NCBI Taxonomy" id="412755"/>
    <lineage>
        <taxon>unclassified sequences</taxon>
        <taxon>metagenomes</taxon>
        <taxon>ecological metagenomes</taxon>
    </lineage>
</organism>